<sequence length="583" mass="67740">MSTVIKIKLLIVIALFFSSFSVFSQKKLLDSLFSIEISRKAEEFKTEKYFTKATSYFIQEEWDSTLVYSMKQLSLPNLDNSLLDYCHFFRAYSFKQKKLLIEAQNEFSLVSTKFVFHYFVKIYFGEIALEQNKYKKAIPYFLEVENLPKDKEYFFNKSTVQHNLGLCYLHLEEFDKAEFYLLESVKLQEEQNDSVILVGSYGDIAGLYYEQYKDNLAIPYFEKAYNLSKKIKDFQLKQNSALNMAVVEENRKNFPKALVYRKEYEQWRDSLNDQNKIWQVAQLEKQFAVKEKQKEVSLLQAENKIKIAERNGFFYSAIVLLLLLGTSFYFYREKIKTNKVILAQKETLDELNATKDKLFSIVSHDLRSSVNAMKTSNAKLLENLETKNLEELDSLLHQNSAIANGTYNLLDNLLHWALLQTKQSYFEIIAMRLFFIVEQVAYNYQSLLVEKNIHLENIVLKSDMVFADQESLKIILRNLLDNAIKFSNENGVIKIYTQNNNDTFCELVIEDNGIGMTEPTRFSLLKETTLLAKKANENTIGTGLGMQLCKSMIQKNKGKLNIESEFGKGTKMIVSLLKTPPNG</sequence>
<dbReference type="InterPro" id="IPR011990">
    <property type="entry name" value="TPR-like_helical_dom_sf"/>
</dbReference>
<feature type="domain" description="Histidine kinase" evidence="10">
    <location>
        <begin position="361"/>
        <end position="580"/>
    </location>
</feature>
<dbReference type="InterPro" id="IPR050351">
    <property type="entry name" value="BphY/WalK/GraS-like"/>
</dbReference>
<evidence type="ECO:0000256" key="7">
    <source>
        <dbReference type="ARBA" id="ARBA00023012"/>
    </source>
</evidence>
<keyword evidence="4" id="KW-0547">Nucleotide-binding</keyword>
<feature type="repeat" description="TPR" evidence="8">
    <location>
        <begin position="158"/>
        <end position="191"/>
    </location>
</feature>
<evidence type="ECO:0000256" key="8">
    <source>
        <dbReference type="PROSITE-ProRule" id="PRU00339"/>
    </source>
</evidence>
<keyword evidence="9" id="KW-0812">Transmembrane</keyword>
<dbReference type="SUPFAM" id="SSF48452">
    <property type="entry name" value="TPR-like"/>
    <property type="match status" value="1"/>
</dbReference>
<evidence type="ECO:0000256" key="5">
    <source>
        <dbReference type="ARBA" id="ARBA00022777"/>
    </source>
</evidence>
<dbReference type="Gene3D" id="1.10.287.130">
    <property type="match status" value="1"/>
</dbReference>
<evidence type="ECO:0000313" key="12">
    <source>
        <dbReference type="Proteomes" id="UP000817854"/>
    </source>
</evidence>
<evidence type="ECO:0000256" key="4">
    <source>
        <dbReference type="ARBA" id="ARBA00022741"/>
    </source>
</evidence>
<keyword evidence="3" id="KW-0808">Transferase</keyword>
<keyword evidence="9" id="KW-1133">Transmembrane helix</keyword>
<dbReference type="InterPro" id="IPR005467">
    <property type="entry name" value="His_kinase_dom"/>
</dbReference>
<accession>A0ABX0IVC2</accession>
<comment type="catalytic activity">
    <reaction evidence="1">
        <text>ATP + protein L-histidine = ADP + protein N-phospho-L-histidine.</text>
        <dbReference type="EC" id="2.7.13.3"/>
    </reaction>
</comment>
<evidence type="ECO:0000256" key="1">
    <source>
        <dbReference type="ARBA" id="ARBA00000085"/>
    </source>
</evidence>
<name>A0ABX0IVC2_9FLAO</name>
<keyword evidence="5 11" id="KW-0418">Kinase</keyword>
<dbReference type="SUPFAM" id="SSF47384">
    <property type="entry name" value="Homodimeric domain of signal transducing histidine kinase"/>
    <property type="match status" value="1"/>
</dbReference>
<dbReference type="Pfam" id="PF02518">
    <property type="entry name" value="HATPase_c"/>
    <property type="match status" value="1"/>
</dbReference>
<dbReference type="Gene3D" id="1.25.40.10">
    <property type="entry name" value="Tetratricopeptide repeat domain"/>
    <property type="match status" value="1"/>
</dbReference>
<dbReference type="Pfam" id="PF13424">
    <property type="entry name" value="TPR_12"/>
    <property type="match status" value="1"/>
</dbReference>
<dbReference type="Proteomes" id="UP000817854">
    <property type="component" value="Unassembled WGS sequence"/>
</dbReference>
<dbReference type="GO" id="GO:0016301">
    <property type="term" value="F:kinase activity"/>
    <property type="evidence" value="ECO:0007669"/>
    <property type="project" value="UniProtKB-KW"/>
</dbReference>
<dbReference type="EC" id="2.7.13.3" evidence="2"/>
<dbReference type="PANTHER" id="PTHR42878:SF7">
    <property type="entry name" value="SENSOR HISTIDINE KINASE GLRK"/>
    <property type="match status" value="1"/>
</dbReference>
<dbReference type="InterPro" id="IPR019734">
    <property type="entry name" value="TPR_rpt"/>
</dbReference>
<dbReference type="PANTHER" id="PTHR42878">
    <property type="entry name" value="TWO-COMPONENT HISTIDINE KINASE"/>
    <property type="match status" value="1"/>
</dbReference>
<comment type="caution">
    <text evidence="11">The sequence shown here is derived from an EMBL/GenBank/DDBJ whole genome shotgun (WGS) entry which is preliminary data.</text>
</comment>
<protein>
    <recommendedName>
        <fullName evidence="2">histidine kinase</fullName>
        <ecNumber evidence="2">2.7.13.3</ecNumber>
    </recommendedName>
</protein>
<keyword evidence="6" id="KW-0067">ATP-binding</keyword>
<reference evidence="12" key="1">
    <citation type="submission" date="2019-05" db="EMBL/GenBank/DDBJ databases">
        <title>Flavobacterium profundi sp. nov., isolated from a deep-sea seamount.</title>
        <authorList>
            <person name="Zhang D.-C."/>
        </authorList>
    </citation>
    <scope>NUCLEOTIDE SEQUENCE [LARGE SCALE GENOMIC DNA]</scope>
    <source>
        <strain evidence="12">EC11</strain>
    </source>
</reference>
<dbReference type="InterPro" id="IPR003594">
    <property type="entry name" value="HATPase_dom"/>
</dbReference>
<dbReference type="PROSITE" id="PS50109">
    <property type="entry name" value="HIS_KIN"/>
    <property type="match status" value="1"/>
</dbReference>
<dbReference type="EMBL" id="VEVQ02000019">
    <property type="protein sequence ID" value="NHN27860.1"/>
    <property type="molecule type" value="Genomic_DNA"/>
</dbReference>
<proteinExistence type="predicted"/>
<keyword evidence="9" id="KW-0472">Membrane</keyword>
<dbReference type="InterPro" id="IPR004358">
    <property type="entry name" value="Sig_transdc_His_kin-like_C"/>
</dbReference>
<dbReference type="InterPro" id="IPR036097">
    <property type="entry name" value="HisK_dim/P_sf"/>
</dbReference>
<dbReference type="Gene3D" id="3.30.565.10">
    <property type="entry name" value="Histidine kinase-like ATPase, C-terminal domain"/>
    <property type="match status" value="1"/>
</dbReference>
<dbReference type="RefSeq" id="WP_140964367.1">
    <property type="nucleotide sequence ID" value="NZ_VEVQ02000019.1"/>
</dbReference>
<reference evidence="11 12" key="3">
    <citation type="submission" date="2020-02" db="EMBL/GenBank/DDBJ databases">
        <title>Flavobacterium profundi sp. nov., isolated from a deep-sea seamount.</title>
        <authorList>
            <person name="Zhang D.-C."/>
        </authorList>
    </citation>
    <scope>NUCLEOTIDE SEQUENCE [LARGE SCALE GENOMIC DNA]</scope>
    <source>
        <strain evidence="11 12">EC11</strain>
    </source>
</reference>
<keyword evidence="8" id="KW-0802">TPR repeat</keyword>
<dbReference type="InterPro" id="IPR036890">
    <property type="entry name" value="HATPase_C_sf"/>
</dbReference>
<evidence type="ECO:0000259" key="10">
    <source>
        <dbReference type="PROSITE" id="PS50109"/>
    </source>
</evidence>
<evidence type="ECO:0000256" key="2">
    <source>
        <dbReference type="ARBA" id="ARBA00012438"/>
    </source>
</evidence>
<evidence type="ECO:0000256" key="9">
    <source>
        <dbReference type="SAM" id="Phobius"/>
    </source>
</evidence>
<keyword evidence="12" id="KW-1185">Reference proteome</keyword>
<evidence type="ECO:0000313" key="11">
    <source>
        <dbReference type="EMBL" id="NHN27860.1"/>
    </source>
</evidence>
<evidence type="ECO:0000256" key="3">
    <source>
        <dbReference type="ARBA" id="ARBA00022679"/>
    </source>
</evidence>
<dbReference type="PRINTS" id="PR00344">
    <property type="entry name" value="BCTRLSENSOR"/>
</dbReference>
<reference evidence="11 12" key="2">
    <citation type="submission" date="2019-05" db="EMBL/GenBank/DDBJ databases">
        <authorList>
            <person name="Lianzixin W."/>
        </authorList>
    </citation>
    <scope>NUCLEOTIDE SEQUENCE [LARGE SCALE GENOMIC DNA]</scope>
    <source>
        <strain evidence="11 12">EC11</strain>
    </source>
</reference>
<dbReference type="SMART" id="SM00387">
    <property type="entry name" value="HATPase_c"/>
    <property type="match status" value="1"/>
</dbReference>
<organism evidence="11 12">
    <name type="scientific">Flavobacterium jejuense</name>
    <dbReference type="NCBI Taxonomy" id="1544455"/>
    <lineage>
        <taxon>Bacteria</taxon>
        <taxon>Pseudomonadati</taxon>
        <taxon>Bacteroidota</taxon>
        <taxon>Flavobacteriia</taxon>
        <taxon>Flavobacteriales</taxon>
        <taxon>Flavobacteriaceae</taxon>
        <taxon>Flavobacterium</taxon>
    </lineage>
</organism>
<keyword evidence="7" id="KW-0902">Two-component regulatory system</keyword>
<dbReference type="SUPFAM" id="SSF55874">
    <property type="entry name" value="ATPase domain of HSP90 chaperone/DNA topoisomerase II/histidine kinase"/>
    <property type="match status" value="1"/>
</dbReference>
<evidence type="ECO:0000256" key="6">
    <source>
        <dbReference type="ARBA" id="ARBA00022840"/>
    </source>
</evidence>
<dbReference type="SMART" id="SM00028">
    <property type="entry name" value="TPR"/>
    <property type="match status" value="3"/>
</dbReference>
<feature type="transmembrane region" description="Helical" evidence="9">
    <location>
        <begin position="312"/>
        <end position="331"/>
    </location>
</feature>
<dbReference type="PROSITE" id="PS50005">
    <property type="entry name" value="TPR"/>
    <property type="match status" value="1"/>
</dbReference>
<gene>
    <name evidence="11" type="ORF">FIA58_019455</name>
</gene>